<dbReference type="CDD" id="cd07823">
    <property type="entry name" value="SRPBCC_5"/>
    <property type="match status" value="1"/>
</dbReference>
<keyword evidence="2" id="KW-1185">Reference proteome</keyword>
<sequence>MELIHEFTVPADVATTFATFDDVESVAECFPGAQVTSVDGDSFTGSVKIKLGPIALTFNGVGEFRERRLAEDGSSGRMVLSAKGKDKRGNGTAGAEAVVVLTPGEGTTGGPATDVEVRTDLQIGGKVASMGRGLVQEVSNKMLGRFTDCLEGKLTGPAGATRG</sequence>
<protein>
    <submittedName>
        <fullName evidence="1">SRPBCC family protein</fullName>
    </submittedName>
</protein>
<dbReference type="Pfam" id="PF06240">
    <property type="entry name" value="COXG"/>
    <property type="match status" value="1"/>
</dbReference>
<gene>
    <name evidence="1" type="ORF">HGK34_17520</name>
</gene>
<dbReference type="PANTHER" id="PTHR38588">
    <property type="entry name" value="BLL0334 PROTEIN"/>
    <property type="match status" value="1"/>
</dbReference>
<dbReference type="InterPro" id="IPR023393">
    <property type="entry name" value="START-like_dom_sf"/>
</dbReference>
<organism evidence="1 2">
    <name type="scientific">Myceligenerans indicum</name>
    <dbReference type="NCBI Taxonomy" id="2593663"/>
    <lineage>
        <taxon>Bacteria</taxon>
        <taxon>Bacillati</taxon>
        <taxon>Actinomycetota</taxon>
        <taxon>Actinomycetes</taxon>
        <taxon>Micrococcales</taxon>
        <taxon>Promicromonosporaceae</taxon>
        <taxon>Myceligenerans</taxon>
    </lineage>
</organism>
<reference evidence="1 2" key="1">
    <citation type="journal article" date="2021" name="Arch. Microbiol.">
        <title>Myceligenerans indicum sp. nov., an actinobacterium isolated from mangrove sediment of Sundarbans, India.</title>
        <authorList>
            <person name="Asha K."/>
            <person name="Bhadury P."/>
        </authorList>
    </citation>
    <scope>NUCLEOTIDE SEQUENCE [LARGE SCALE GENOMIC DNA]</scope>
    <source>
        <strain evidence="1 2">I2</strain>
    </source>
</reference>
<comment type="caution">
    <text evidence="1">The sequence shown here is derived from an EMBL/GenBank/DDBJ whole genome shotgun (WGS) entry which is preliminary data.</text>
</comment>
<proteinExistence type="predicted"/>
<dbReference type="EMBL" id="JABBYC010000043">
    <property type="protein sequence ID" value="MBL0888061.1"/>
    <property type="molecule type" value="Genomic_DNA"/>
</dbReference>
<name>A0ABS1LP79_9MICO</name>
<evidence type="ECO:0000313" key="2">
    <source>
        <dbReference type="Proteomes" id="UP000675409"/>
    </source>
</evidence>
<dbReference type="SUPFAM" id="SSF55961">
    <property type="entry name" value="Bet v1-like"/>
    <property type="match status" value="1"/>
</dbReference>
<evidence type="ECO:0000313" key="1">
    <source>
        <dbReference type="EMBL" id="MBL0888061.1"/>
    </source>
</evidence>
<dbReference type="InterPro" id="IPR010419">
    <property type="entry name" value="CO_DH_gsu"/>
</dbReference>
<dbReference type="Proteomes" id="UP000675409">
    <property type="component" value="Unassembled WGS sequence"/>
</dbReference>
<dbReference type="RefSeq" id="WP_201849783.1">
    <property type="nucleotide sequence ID" value="NZ_JABBYC010000043.1"/>
</dbReference>
<dbReference type="Gene3D" id="3.30.530.20">
    <property type="match status" value="1"/>
</dbReference>
<accession>A0ABS1LP79</accession>
<dbReference type="PANTHER" id="PTHR38588:SF1">
    <property type="entry name" value="BLL0334 PROTEIN"/>
    <property type="match status" value="1"/>
</dbReference>